<dbReference type="AlphaFoldDB" id="A0A2H3AXZ2"/>
<dbReference type="EMBL" id="KZ293457">
    <property type="protein sequence ID" value="PBK63569.1"/>
    <property type="molecule type" value="Genomic_DNA"/>
</dbReference>
<evidence type="ECO:0000313" key="2">
    <source>
        <dbReference type="EMBL" id="PBK63569.1"/>
    </source>
</evidence>
<organism evidence="2 3">
    <name type="scientific">Armillaria solidipes</name>
    <dbReference type="NCBI Taxonomy" id="1076256"/>
    <lineage>
        <taxon>Eukaryota</taxon>
        <taxon>Fungi</taxon>
        <taxon>Dikarya</taxon>
        <taxon>Basidiomycota</taxon>
        <taxon>Agaricomycotina</taxon>
        <taxon>Agaricomycetes</taxon>
        <taxon>Agaricomycetidae</taxon>
        <taxon>Agaricales</taxon>
        <taxon>Marasmiineae</taxon>
        <taxon>Physalacriaceae</taxon>
        <taxon>Armillaria</taxon>
    </lineage>
</organism>
<name>A0A2H3AXZ2_9AGAR</name>
<evidence type="ECO:0000256" key="1">
    <source>
        <dbReference type="SAM" id="MobiDB-lite"/>
    </source>
</evidence>
<gene>
    <name evidence="2" type="ORF">ARMSODRAFT_1023768</name>
</gene>
<feature type="compositionally biased region" description="Basic and acidic residues" evidence="1">
    <location>
        <begin position="32"/>
        <end position="44"/>
    </location>
</feature>
<evidence type="ECO:0000313" key="3">
    <source>
        <dbReference type="Proteomes" id="UP000218334"/>
    </source>
</evidence>
<feature type="compositionally biased region" description="Basic residues" evidence="1">
    <location>
        <begin position="56"/>
        <end position="69"/>
    </location>
</feature>
<feature type="region of interest" description="Disordered" evidence="1">
    <location>
        <begin position="32"/>
        <end position="69"/>
    </location>
</feature>
<protein>
    <submittedName>
        <fullName evidence="2">Uncharacterized protein</fullName>
    </submittedName>
</protein>
<dbReference type="Proteomes" id="UP000218334">
    <property type="component" value="Unassembled WGS sequence"/>
</dbReference>
<reference evidence="3" key="1">
    <citation type="journal article" date="2017" name="Nat. Ecol. Evol.">
        <title>Genome expansion and lineage-specific genetic innovations in the forest pathogenic fungi Armillaria.</title>
        <authorList>
            <person name="Sipos G."/>
            <person name="Prasanna A.N."/>
            <person name="Walter M.C."/>
            <person name="O'Connor E."/>
            <person name="Balint B."/>
            <person name="Krizsan K."/>
            <person name="Kiss B."/>
            <person name="Hess J."/>
            <person name="Varga T."/>
            <person name="Slot J."/>
            <person name="Riley R."/>
            <person name="Boka B."/>
            <person name="Rigling D."/>
            <person name="Barry K."/>
            <person name="Lee J."/>
            <person name="Mihaltcheva S."/>
            <person name="LaButti K."/>
            <person name="Lipzen A."/>
            <person name="Waldron R."/>
            <person name="Moloney N.M."/>
            <person name="Sperisen C."/>
            <person name="Kredics L."/>
            <person name="Vagvoelgyi C."/>
            <person name="Patrignani A."/>
            <person name="Fitzpatrick D."/>
            <person name="Nagy I."/>
            <person name="Doyle S."/>
            <person name="Anderson J.B."/>
            <person name="Grigoriev I.V."/>
            <person name="Gueldener U."/>
            <person name="Muensterkoetter M."/>
            <person name="Nagy L.G."/>
        </authorList>
    </citation>
    <scope>NUCLEOTIDE SEQUENCE [LARGE SCALE GENOMIC DNA]</scope>
    <source>
        <strain evidence="3">28-4</strain>
    </source>
</reference>
<proteinExistence type="predicted"/>
<keyword evidence="3" id="KW-1185">Reference proteome</keyword>
<sequence length="172" mass="19033">MAPSFLQPNAPWVASTKPAAEVVEMVVETDVTSKDRGKKCSRDEDTSETETEGEKRKKKKKGKVSKKKGRRTRWRVWEICHHGQDRHQQHEVLQDISNAVINSLLVSALSLELENVIDPALLAVGMAPGLFIPNCGPNDCPNPFTAQPPPQADTPPLSPHAELDLEWLALGR</sequence>
<accession>A0A2H3AXZ2</accession>